<feature type="region of interest" description="Disordered" evidence="1">
    <location>
        <begin position="99"/>
        <end position="118"/>
    </location>
</feature>
<dbReference type="EMBL" id="BBMT01000035">
    <property type="protein sequence ID" value="GAL38282.1"/>
    <property type="molecule type" value="Genomic_DNA"/>
</dbReference>
<evidence type="ECO:0000313" key="2">
    <source>
        <dbReference type="EMBL" id="GAL38282.1"/>
    </source>
</evidence>
<evidence type="ECO:0000256" key="1">
    <source>
        <dbReference type="SAM" id="MobiDB-lite"/>
    </source>
</evidence>
<dbReference type="AlphaFoldDB" id="A0A090U620"/>
<feature type="compositionally biased region" description="Basic and acidic residues" evidence="1">
    <location>
        <begin position="271"/>
        <end position="282"/>
    </location>
</feature>
<organism evidence="2 3">
    <name type="scientific">Vibrio maritimus</name>
    <dbReference type="NCBI Taxonomy" id="990268"/>
    <lineage>
        <taxon>Bacteria</taxon>
        <taxon>Pseudomonadati</taxon>
        <taxon>Pseudomonadota</taxon>
        <taxon>Gammaproteobacteria</taxon>
        <taxon>Vibrionales</taxon>
        <taxon>Vibrionaceae</taxon>
        <taxon>Vibrio</taxon>
    </lineage>
</organism>
<dbReference type="Proteomes" id="UP000029224">
    <property type="component" value="Unassembled WGS sequence"/>
</dbReference>
<reference evidence="2 3" key="2">
    <citation type="submission" date="2014-09" db="EMBL/GenBank/DDBJ databases">
        <authorList>
            <consortium name="NBRP consortium"/>
            <person name="Sawabe T."/>
            <person name="Meirelles P."/>
            <person name="Nakanishi M."/>
            <person name="Sayaka M."/>
            <person name="Hattori M."/>
            <person name="Ohkuma M."/>
        </authorList>
    </citation>
    <scope>NUCLEOTIDE SEQUENCE [LARGE SCALE GENOMIC DNA]</scope>
    <source>
        <strain evidence="2 3">JCM 19240</strain>
    </source>
</reference>
<evidence type="ECO:0008006" key="4">
    <source>
        <dbReference type="Google" id="ProtNLM"/>
    </source>
</evidence>
<reference evidence="2 3" key="1">
    <citation type="submission" date="2014-09" db="EMBL/GenBank/DDBJ databases">
        <title>Vibrio maritimus JCM 19240. (C210) whole genome shotgun sequence.</title>
        <authorList>
            <person name="Sawabe T."/>
            <person name="Meirelles P."/>
            <person name="Nakanishi M."/>
            <person name="Sayaka M."/>
            <person name="Hattori M."/>
            <person name="Ohkuma M."/>
        </authorList>
    </citation>
    <scope>NUCLEOTIDE SEQUENCE [LARGE SCALE GENOMIC DNA]</scope>
    <source>
        <strain evidence="2 3">JCM 19240</strain>
    </source>
</reference>
<evidence type="ECO:0000313" key="3">
    <source>
        <dbReference type="Proteomes" id="UP000029224"/>
    </source>
</evidence>
<accession>A0A090U620</accession>
<feature type="region of interest" description="Disordered" evidence="1">
    <location>
        <begin position="271"/>
        <end position="313"/>
    </location>
</feature>
<protein>
    <recommendedName>
        <fullName evidence="4">DnaT DNA-binding domain-containing protein</fullName>
    </recommendedName>
</protein>
<sequence length="313" mass="35988">MGAKYTYLAWQQTNLEASHKLVLLKLADLCGQDGSVAVVLSEIAKECLLGEFGLADVLTALAQKGMLQKGQVSSYGREQVHHFTLSLSEPNSLPVIETSRENQPQPTPVVTTPQASPAPPWTYHPMNLYKVPVANRDSLWQRFIRERDVRNVNEVRRDSMLRDWLEMMKGSGGFEQYFEGESQGRNDRVPATRQRTQTPSNAKYISTHDLQENEIAEWAMQSILHSGMTADPHLFWEKFVVYYKARANEFLSVTQLLNKLRLWIVNEKQAEDRRRQADERRRQSFQQSQKAGEVSPSEEFREYLRGQGKNPNF</sequence>
<comment type="caution">
    <text evidence="2">The sequence shown here is derived from an EMBL/GenBank/DDBJ whole genome shotgun (WGS) entry which is preliminary data.</text>
</comment>
<name>A0A090U620_9VIBR</name>
<dbReference type="OrthoDB" id="5857125at2"/>
<gene>
    <name evidence="2" type="ORF">JCM19240_6771</name>
</gene>
<proteinExistence type="predicted"/>
<keyword evidence="3" id="KW-1185">Reference proteome</keyword>